<organism evidence="8 9">
    <name type="scientific">Ophiobolus disseminans</name>
    <dbReference type="NCBI Taxonomy" id="1469910"/>
    <lineage>
        <taxon>Eukaryota</taxon>
        <taxon>Fungi</taxon>
        <taxon>Dikarya</taxon>
        <taxon>Ascomycota</taxon>
        <taxon>Pezizomycotina</taxon>
        <taxon>Dothideomycetes</taxon>
        <taxon>Pleosporomycetidae</taxon>
        <taxon>Pleosporales</taxon>
        <taxon>Pleosporineae</taxon>
        <taxon>Phaeosphaeriaceae</taxon>
        <taxon>Ophiobolus</taxon>
    </lineage>
</organism>
<dbReference type="AlphaFoldDB" id="A0A6A6ZX00"/>
<evidence type="ECO:0000256" key="3">
    <source>
        <dbReference type="ARBA" id="ARBA00022989"/>
    </source>
</evidence>
<feature type="transmembrane region" description="Helical" evidence="6">
    <location>
        <begin position="109"/>
        <end position="131"/>
    </location>
</feature>
<feature type="transmembrane region" description="Helical" evidence="6">
    <location>
        <begin position="151"/>
        <end position="172"/>
    </location>
</feature>
<evidence type="ECO:0000256" key="6">
    <source>
        <dbReference type="SAM" id="Phobius"/>
    </source>
</evidence>
<evidence type="ECO:0000259" key="7">
    <source>
        <dbReference type="Pfam" id="PF20684"/>
    </source>
</evidence>
<keyword evidence="4 6" id="KW-0472">Membrane</keyword>
<proteinExistence type="inferred from homology"/>
<feature type="transmembrane region" description="Helical" evidence="6">
    <location>
        <begin position="184"/>
        <end position="206"/>
    </location>
</feature>
<dbReference type="OrthoDB" id="3903189at2759"/>
<dbReference type="GO" id="GO:0016020">
    <property type="term" value="C:membrane"/>
    <property type="evidence" value="ECO:0007669"/>
    <property type="project" value="UniProtKB-SubCell"/>
</dbReference>
<reference evidence="8" key="1">
    <citation type="journal article" date="2020" name="Stud. Mycol.">
        <title>101 Dothideomycetes genomes: a test case for predicting lifestyles and emergence of pathogens.</title>
        <authorList>
            <person name="Haridas S."/>
            <person name="Albert R."/>
            <person name="Binder M."/>
            <person name="Bloem J."/>
            <person name="Labutti K."/>
            <person name="Salamov A."/>
            <person name="Andreopoulos B."/>
            <person name="Baker S."/>
            <person name="Barry K."/>
            <person name="Bills G."/>
            <person name="Bluhm B."/>
            <person name="Cannon C."/>
            <person name="Castanera R."/>
            <person name="Culley D."/>
            <person name="Daum C."/>
            <person name="Ezra D."/>
            <person name="Gonzalez J."/>
            <person name="Henrissat B."/>
            <person name="Kuo A."/>
            <person name="Liang C."/>
            <person name="Lipzen A."/>
            <person name="Lutzoni F."/>
            <person name="Magnuson J."/>
            <person name="Mondo S."/>
            <person name="Nolan M."/>
            <person name="Ohm R."/>
            <person name="Pangilinan J."/>
            <person name="Park H.-J."/>
            <person name="Ramirez L."/>
            <person name="Alfaro M."/>
            <person name="Sun H."/>
            <person name="Tritt A."/>
            <person name="Yoshinaga Y."/>
            <person name="Zwiers L.-H."/>
            <person name="Turgeon B."/>
            <person name="Goodwin S."/>
            <person name="Spatafora J."/>
            <person name="Crous P."/>
            <person name="Grigoriev I."/>
        </authorList>
    </citation>
    <scope>NUCLEOTIDE SEQUENCE</scope>
    <source>
        <strain evidence="8">CBS 113818</strain>
    </source>
</reference>
<dbReference type="EMBL" id="MU006227">
    <property type="protein sequence ID" value="KAF2825581.1"/>
    <property type="molecule type" value="Genomic_DNA"/>
</dbReference>
<evidence type="ECO:0000256" key="4">
    <source>
        <dbReference type="ARBA" id="ARBA00023136"/>
    </source>
</evidence>
<feature type="transmembrane region" description="Helical" evidence="6">
    <location>
        <begin position="226"/>
        <end position="247"/>
    </location>
</feature>
<feature type="domain" description="Rhodopsin" evidence="7">
    <location>
        <begin position="26"/>
        <end position="240"/>
    </location>
</feature>
<feature type="transmembrane region" description="Helical" evidence="6">
    <location>
        <begin position="41"/>
        <end position="60"/>
    </location>
</feature>
<gene>
    <name evidence="8" type="ORF">CC86DRAFT_259350</name>
</gene>
<dbReference type="PANTHER" id="PTHR33048:SF149">
    <property type="entry name" value="UBID FAMILY DECARBOXYLASE"/>
    <property type="match status" value="1"/>
</dbReference>
<evidence type="ECO:0000313" key="9">
    <source>
        <dbReference type="Proteomes" id="UP000799424"/>
    </source>
</evidence>
<evidence type="ECO:0000256" key="5">
    <source>
        <dbReference type="ARBA" id="ARBA00038359"/>
    </source>
</evidence>
<comment type="similarity">
    <text evidence="5">Belongs to the SAT4 family.</text>
</comment>
<accession>A0A6A6ZX00</accession>
<evidence type="ECO:0000256" key="2">
    <source>
        <dbReference type="ARBA" id="ARBA00022692"/>
    </source>
</evidence>
<keyword evidence="9" id="KW-1185">Reference proteome</keyword>
<dbReference type="Proteomes" id="UP000799424">
    <property type="component" value="Unassembled WGS sequence"/>
</dbReference>
<evidence type="ECO:0000256" key="1">
    <source>
        <dbReference type="ARBA" id="ARBA00004141"/>
    </source>
</evidence>
<keyword evidence="2 6" id="KW-0812">Transmembrane</keyword>
<evidence type="ECO:0000313" key="8">
    <source>
        <dbReference type="EMBL" id="KAF2825581.1"/>
    </source>
</evidence>
<feature type="non-terminal residue" evidence="8">
    <location>
        <position position="1"/>
    </location>
</feature>
<feature type="non-terminal residue" evidence="8">
    <location>
        <position position="286"/>
    </location>
</feature>
<feature type="transmembrane region" description="Helical" evidence="6">
    <location>
        <begin position="80"/>
        <end position="97"/>
    </location>
</feature>
<dbReference type="InterPro" id="IPR052337">
    <property type="entry name" value="SAT4-like"/>
</dbReference>
<dbReference type="PANTHER" id="PTHR33048">
    <property type="entry name" value="PTH11-LIKE INTEGRAL MEMBRANE PROTEIN (AFU_ORTHOLOGUE AFUA_5G11245)"/>
    <property type="match status" value="1"/>
</dbReference>
<dbReference type="InterPro" id="IPR049326">
    <property type="entry name" value="Rhodopsin_dom_fungi"/>
</dbReference>
<name>A0A6A6ZX00_9PLEO</name>
<sequence length="286" mass="32091">LSALAVQSWTLYAISISLIFSRLVFRRITLGCFKKLQADDWLMLLVLLPYTASIVAANQVGSAQSATERKFRYLLEEMQIVTTWLVKSCLLVLYWRIFPTQTSLLKRRLIQGSSVYCCVSFLIVQGSLMLWCKPTEEYWDISTSNPQCTSYHAHTALTLAFDIPNTLLIMILPVPFIPTPRRPLLAILLLLSTLVLTTNIISHTTILTATSTPPSYLNYTTATSSLSILFANLPFLTSVVTAAPARIRQMSLSQWPRSRRGSWEVQTPRSRLDSVASTVKEPKSVA</sequence>
<dbReference type="Pfam" id="PF20684">
    <property type="entry name" value="Fung_rhodopsin"/>
    <property type="match status" value="1"/>
</dbReference>
<keyword evidence="3 6" id="KW-1133">Transmembrane helix</keyword>
<comment type="subcellular location">
    <subcellularLocation>
        <location evidence="1">Membrane</location>
        <topology evidence="1">Multi-pass membrane protein</topology>
    </subcellularLocation>
</comment>
<feature type="transmembrane region" description="Helical" evidence="6">
    <location>
        <begin position="6"/>
        <end position="25"/>
    </location>
</feature>
<protein>
    <recommendedName>
        <fullName evidence="7">Rhodopsin domain-containing protein</fullName>
    </recommendedName>
</protein>